<sequence length="203" mass="23751">MKSKILENKKQKENKLLKSAFDLFTTRDIDTVTISEIARHAGVAKGTFYLYFKDKDQIRNILISRESRRIFLNAQKALEENDIRGFEDAIIFMINHILMELKKNRSILAFIEKNLSWGIFSDYVQNAFADDELHIKNDFIQLAKKNHYQFKDPEVVMYIIIDMVGSTCYSSIINNKPLPIDQYKPYLFDAVRAILRTGKTNEE</sequence>
<dbReference type="SUPFAM" id="SSF46689">
    <property type="entry name" value="Homeodomain-like"/>
    <property type="match status" value="1"/>
</dbReference>
<dbReference type="EMBL" id="RJQC01000001">
    <property type="protein sequence ID" value="RNM31215.1"/>
    <property type="molecule type" value="Genomic_DNA"/>
</dbReference>
<dbReference type="PANTHER" id="PTHR43479">
    <property type="entry name" value="ACREF/ENVCD OPERON REPRESSOR-RELATED"/>
    <property type="match status" value="1"/>
</dbReference>
<keyword evidence="5" id="KW-1185">Reference proteome</keyword>
<dbReference type="InterPro" id="IPR009057">
    <property type="entry name" value="Homeodomain-like_sf"/>
</dbReference>
<reference evidence="4 5" key="1">
    <citation type="submission" date="2018-11" db="EMBL/GenBank/DDBJ databases">
        <title>Clostridium sp. nov., a member of the family Erysipelotrichaceae isolated from pig faeces.</title>
        <authorList>
            <person name="Chang Y.-H."/>
        </authorList>
    </citation>
    <scope>NUCLEOTIDE SEQUENCE [LARGE SCALE GENOMIC DNA]</scope>
    <source>
        <strain evidence="4 5">YH-panp20</strain>
    </source>
</reference>
<protein>
    <submittedName>
        <fullName evidence="4">TetR/AcrR family transcriptional regulator</fullName>
    </submittedName>
</protein>
<dbReference type="Gene3D" id="1.10.357.10">
    <property type="entry name" value="Tetracycline Repressor, domain 2"/>
    <property type="match status" value="1"/>
</dbReference>
<name>A0A3N0I2H2_9FIRM</name>
<dbReference type="InterPro" id="IPR001647">
    <property type="entry name" value="HTH_TetR"/>
</dbReference>
<dbReference type="AlphaFoldDB" id="A0A3N0I2H2"/>
<dbReference type="PANTHER" id="PTHR43479:SF11">
    <property type="entry name" value="ACREF_ENVCD OPERON REPRESSOR-RELATED"/>
    <property type="match status" value="1"/>
</dbReference>
<evidence type="ECO:0000259" key="3">
    <source>
        <dbReference type="PROSITE" id="PS50977"/>
    </source>
</evidence>
<dbReference type="Proteomes" id="UP000276568">
    <property type="component" value="Unassembled WGS sequence"/>
</dbReference>
<dbReference type="OrthoDB" id="9812484at2"/>
<dbReference type="Pfam" id="PF00440">
    <property type="entry name" value="TetR_N"/>
    <property type="match status" value="1"/>
</dbReference>
<evidence type="ECO:0000256" key="1">
    <source>
        <dbReference type="ARBA" id="ARBA00023125"/>
    </source>
</evidence>
<gene>
    <name evidence="4" type="ORF">EDX97_01210</name>
</gene>
<organism evidence="4 5">
    <name type="scientific">Absicoccus porci</name>
    <dbReference type="NCBI Taxonomy" id="2486576"/>
    <lineage>
        <taxon>Bacteria</taxon>
        <taxon>Bacillati</taxon>
        <taxon>Bacillota</taxon>
        <taxon>Erysipelotrichia</taxon>
        <taxon>Erysipelotrichales</taxon>
        <taxon>Erysipelotrichaceae</taxon>
        <taxon>Absicoccus</taxon>
    </lineage>
</organism>
<dbReference type="PROSITE" id="PS50977">
    <property type="entry name" value="HTH_TETR_2"/>
    <property type="match status" value="1"/>
</dbReference>
<keyword evidence="1 2" id="KW-0238">DNA-binding</keyword>
<dbReference type="PRINTS" id="PR00455">
    <property type="entry name" value="HTHTETR"/>
</dbReference>
<feature type="DNA-binding region" description="H-T-H motif" evidence="2">
    <location>
        <begin position="33"/>
        <end position="52"/>
    </location>
</feature>
<feature type="domain" description="HTH tetR-type" evidence="3">
    <location>
        <begin position="10"/>
        <end position="70"/>
    </location>
</feature>
<evidence type="ECO:0000313" key="5">
    <source>
        <dbReference type="Proteomes" id="UP000276568"/>
    </source>
</evidence>
<evidence type="ECO:0000256" key="2">
    <source>
        <dbReference type="PROSITE-ProRule" id="PRU00335"/>
    </source>
</evidence>
<accession>A0A3N0I2H2</accession>
<dbReference type="InterPro" id="IPR050624">
    <property type="entry name" value="HTH-type_Tx_Regulator"/>
</dbReference>
<evidence type="ECO:0000313" key="4">
    <source>
        <dbReference type="EMBL" id="RNM31215.1"/>
    </source>
</evidence>
<dbReference type="GO" id="GO:0003677">
    <property type="term" value="F:DNA binding"/>
    <property type="evidence" value="ECO:0007669"/>
    <property type="project" value="UniProtKB-UniRule"/>
</dbReference>
<dbReference type="RefSeq" id="WP_128519380.1">
    <property type="nucleotide sequence ID" value="NZ_JALFCT010000017.1"/>
</dbReference>
<comment type="caution">
    <text evidence="4">The sequence shown here is derived from an EMBL/GenBank/DDBJ whole genome shotgun (WGS) entry which is preliminary data.</text>
</comment>
<proteinExistence type="predicted"/>